<dbReference type="PANTHER" id="PTHR34473">
    <property type="entry name" value="UPF0699 TRANSMEMBRANE PROTEIN YDBS"/>
    <property type="match status" value="1"/>
</dbReference>
<feature type="domain" description="YdbS-like PH" evidence="2">
    <location>
        <begin position="261"/>
        <end position="339"/>
    </location>
</feature>
<feature type="transmembrane region" description="Helical" evidence="1">
    <location>
        <begin position="185"/>
        <end position="206"/>
    </location>
</feature>
<name>A0A511UW05_9BACI</name>
<dbReference type="PIRSF" id="PIRSF026631">
    <property type="entry name" value="UCP026631"/>
    <property type="match status" value="1"/>
</dbReference>
<dbReference type="PANTHER" id="PTHR34473:SF2">
    <property type="entry name" value="UPF0699 TRANSMEMBRANE PROTEIN YDBT"/>
    <property type="match status" value="1"/>
</dbReference>
<dbReference type="InterPro" id="IPR014529">
    <property type="entry name" value="UCP026631"/>
</dbReference>
<gene>
    <name evidence="3" type="ORF">CQU01_10580</name>
</gene>
<feature type="domain" description="YdbS-like PH" evidence="2">
    <location>
        <begin position="66"/>
        <end position="142"/>
    </location>
</feature>
<feature type="transmembrane region" description="Helical" evidence="1">
    <location>
        <begin position="226"/>
        <end position="250"/>
    </location>
</feature>
<dbReference type="Proteomes" id="UP000321491">
    <property type="component" value="Unassembled WGS sequence"/>
</dbReference>
<comment type="caution">
    <text evidence="3">The sequence shown here is derived from an EMBL/GenBank/DDBJ whole genome shotgun (WGS) entry which is preliminary data.</text>
</comment>
<feature type="transmembrane region" description="Helical" evidence="1">
    <location>
        <begin position="20"/>
        <end position="37"/>
    </location>
</feature>
<feature type="transmembrane region" description="Helical" evidence="1">
    <location>
        <begin position="359"/>
        <end position="378"/>
    </location>
</feature>
<accession>A0A511UW05</accession>
<evidence type="ECO:0000313" key="4">
    <source>
        <dbReference type="Proteomes" id="UP000321491"/>
    </source>
</evidence>
<protein>
    <recommendedName>
        <fullName evidence="2">YdbS-like PH domain-containing protein</fullName>
    </recommendedName>
</protein>
<dbReference type="OrthoDB" id="2317554at2"/>
<dbReference type="InterPro" id="IPR005182">
    <property type="entry name" value="YdbS-like_PH"/>
</dbReference>
<keyword evidence="1" id="KW-1133">Transmembrane helix</keyword>
<organism evidence="3 4">
    <name type="scientific">Cerasibacillus quisquiliarum</name>
    <dbReference type="NCBI Taxonomy" id="227865"/>
    <lineage>
        <taxon>Bacteria</taxon>
        <taxon>Bacillati</taxon>
        <taxon>Bacillota</taxon>
        <taxon>Bacilli</taxon>
        <taxon>Bacillales</taxon>
        <taxon>Bacillaceae</taxon>
        <taxon>Cerasibacillus</taxon>
    </lineage>
</organism>
<evidence type="ECO:0000256" key="1">
    <source>
        <dbReference type="SAM" id="Phobius"/>
    </source>
</evidence>
<evidence type="ECO:0000313" key="3">
    <source>
        <dbReference type="EMBL" id="GEN30820.1"/>
    </source>
</evidence>
<reference evidence="3 4" key="1">
    <citation type="submission" date="2019-07" db="EMBL/GenBank/DDBJ databases">
        <title>Whole genome shotgun sequence of Cerasibacillus quisquiliarum NBRC 102429.</title>
        <authorList>
            <person name="Hosoyama A."/>
            <person name="Uohara A."/>
            <person name="Ohji S."/>
            <person name="Ichikawa N."/>
        </authorList>
    </citation>
    <scope>NUCLEOTIDE SEQUENCE [LARGE SCALE GENOMIC DNA]</scope>
    <source>
        <strain evidence="3 4">NBRC 102429</strain>
    </source>
</reference>
<dbReference type="EMBL" id="BJXW01000011">
    <property type="protein sequence ID" value="GEN30820.1"/>
    <property type="molecule type" value="Genomic_DNA"/>
</dbReference>
<dbReference type="RefSeq" id="WP_146936462.1">
    <property type="nucleotide sequence ID" value="NZ_BJXW01000011.1"/>
</dbReference>
<dbReference type="Pfam" id="PF03703">
    <property type="entry name" value="bPH_2"/>
    <property type="match status" value="3"/>
</dbReference>
<keyword evidence="1" id="KW-0472">Membrane</keyword>
<evidence type="ECO:0000259" key="2">
    <source>
        <dbReference type="Pfam" id="PF03703"/>
    </source>
</evidence>
<sequence>MEMEVKQKRMHPLKMLDNFIELIKDVFIPALFVFVIANPDSRFIPYLKVIFIAYVIIRLFGIVISWLKTTYSIKEDAIHISRGVFKKKNHTVPIEQVQNIQTKTPVYFKPFHVTSVTLVTSVSGDEAALKIEAVKWEEKECIEDRILAFRQHERNDQIEQTNEAEIIGTTVPKRMIHFRPTRKDLIKASFLSLSFLAIIPILVAAFEKIEDLFDLEGTLNHIYQFIMSSWYTIALTIFIFIVIAIGFGLVRTFLKYGKFEIASDDERIYIKRGTLNERTLSIRKDNVQAIEFVQNPIKKWLRLTEVKLVSATSEEGEESAEINSLYPFLPTERAYSLMEELFPAFKLSHQMNHLPKQALYMKFLRVPWVWLVFSVVLFWWKPSFWYLSIVLFILTYMMRYFRYKNARFLIQDEFVQFKKGGLWSSLYITNRKKVIEVEVAQSYLQRKLNLTTIGIVNRTNPINYEEMEEIPISSAKHFLAWYYKRSDDVQLEQNES</sequence>
<feature type="transmembrane region" description="Helical" evidence="1">
    <location>
        <begin position="384"/>
        <end position="401"/>
    </location>
</feature>
<feature type="domain" description="YdbS-like PH" evidence="2">
    <location>
        <begin position="403"/>
        <end position="461"/>
    </location>
</feature>
<proteinExistence type="predicted"/>
<keyword evidence="4" id="KW-1185">Reference proteome</keyword>
<dbReference type="AlphaFoldDB" id="A0A511UW05"/>
<keyword evidence="1" id="KW-0812">Transmembrane</keyword>
<feature type="transmembrane region" description="Helical" evidence="1">
    <location>
        <begin position="43"/>
        <end position="67"/>
    </location>
</feature>